<dbReference type="InterPro" id="IPR005863">
    <property type="entry name" value="UDP-N-AcMur_synth"/>
</dbReference>
<evidence type="ECO:0000256" key="1">
    <source>
        <dbReference type="ARBA" id="ARBA00022490"/>
    </source>
</evidence>
<proteinExistence type="inferred from homology"/>
<dbReference type="InterPro" id="IPR000713">
    <property type="entry name" value="Mur_ligase_N"/>
</dbReference>
<organism evidence="15 16">
    <name type="scientific">Fulvitalea axinellae</name>
    <dbReference type="NCBI Taxonomy" id="1182444"/>
    <lineage>
        <taxon>Bacteria</taxon>
        <taxon>Pseudomonadati</taxon>
        <taxon>Bacteroidota</taxon>
        <taxon>Cytophagia</taxon>
        <taxon>Cytophagales</taxon>
        <taxon>Persicobacteraceae</taxon>
        <taxon>Fulvitalea</taxon>
    </lineage>
</organism>
<reference evidence="15 16" key="1">
    <citation type="submission" date="2021-12" db="EMBL/GenBank/DDBJ databases">
        <title>Genome sequencing of bacteria with rrn-lacking chromosome and rrn-plasmid.</title>
        <authorList>
            <person name="Anda M."/>
            <person name="Iwasaki W."/>
        </authorList>
    </citation>
    <scope>NUCLEOTIDE SEQUENCE [LARGE SCALE GENOMIC DNA]</scope>
    <source>
        <strain evidence="15 16">DSM 100852</strain>
    </source>
</reference>
<keyword evidence="1 10" id="KW-0963">Cytoplasm</keyword>
<feature type="domain" description="Mur ligase N-terminal catalytic" evidence="12">
    <location>
        <begin position="20"/>
        <end position="82"/>
    </location>
</feature>
<dbReference type="SUPFAM" id="SSF53623">
    <property type="entry name" value="MurD-like peptide ligases, catalytic domain"/>
    <property type="match status" value="1"/>
</dbReference>
<dbReference type="Gene3D" id="3.90.190.20">
    <property type="entry name" value="Mur ligase, C-terminal domain"/>
    <property type="match status" value="1"/>
</dbReference>
<evidence type="ECO:0000259" key="14">
    <source>
        <dbReference type="Pfam" id="PF08245"/>
    </source>
</evidence>
<dbReference type="InterPro" id="IPR051046">
    <property type="entry name" value="MurCDEF_CellWall_CoF430Synth"/>
</dbReference>
<evidence type="ECO:0000313" key="16">
    <source>
        <dbReference type="Proteomes" id="UP001348817"/>
    </source>
</evidence>
<comment type="similarity">
    <text evidence="10">Belongs to the MurCDEF family. MurF subfamily.</text>
</comment>
<keyword evidence="2 10" id="KW-0436">Ligase</keyword>
<dbReference type="Pfam" id="PF01225">
    <property type="entry name" value="Mur_ligase"/>
    <property type="match status" value="1"/>
</dbReference>
<keyword evidence="3 10" id="KW-0132">Cell division</keyword>
<evidence type="ECO:0000259" key="13">
    <source>
        <dbReference type="Pfam" id="PF02875"/>
    </source>
</evidence>
<comment type="subcellular location">
    <subcellularLocation>
        <location evidence="10 11">Cytoplasm</location>
    </subcellularLocation>
</comment>
<dbReference type="Proteomes" id="UP001348817">
    <property type="component" value="Chromosome"/>
</dbReference>
<keyword evidence="7 10" id="KW-0573">Peptidoglycan synthesis</keyword>
<dbReference type="PANTHER" id="PTHR43024">
    <property type="entry name" value="UDP-N-ACETYLMURAMOYL-TRIPEPTIDE--D-ALANYL-D-ALANINE LIGASE"/>
    <property type="match status" value="1"/>
</dbReference>
<dbReference type="EMBL" id="AP025314">
    <property type="protein sequence ID" value="BDD09980.1"/>
    <property type="molecule type" value="Genomic_DNA"/>
</dbReference>
<sequence>MELSPESLYERFLNSTGACTDTRAIKDGQMFFALKGPNFNGNKYAKQALEKGAAYAVIDEVEYQEDGRFLLVEDTLKALQDMAQVHRRMFHIPVLALTGSNGKTTTKELMRAVISQKYNTLATEGNLNNHIGVPLTLLNLKNEHEFAIIEMGANKLGDIRELCEIAEPTHGLITNIGKAHLGPFGGFEQIIRAKSEMYQHLLSHRGTVFINAENPILSNMAKRFKDPVMYLGEGNFYGCRLVEASPFATVETENGNTIHSHLLGAYNFENIATALCVGKFFKVPAEDAERAIAEYIPENNRSQLVKGKTNLLISDAYNANPASMEAALRNLAGMKAEKKIAILGDMLELGDESPAEHARIGALSAELGIDKVYFCGPHMKSAKAENPEAEYFEKKDDLAVALKNDAPENATILLKGSRGMSLESLTKLLLG</sequence>
<evidence type="ECO:0000256" key="4">
    <source>
        <dbReference type="ARBA" id="ARBA00022741"/>
    </source>
</evidence>
<evidence type="ECO:0000256" key="8">
    <source>
        <dbReference type="ARBA" id="ARBA00023306"/>
    </source>
</evidence>
<dbReference type="SUPFAM" id="SSF63418">
    <property type="entry name" value="MurE/MurF N-terminal domain"/>
    <property type="match status" value="1"/>
</dbReference>
<dbReference type="GO" id="GO:0047480">
    <property type="term" value="F:UDP-N-acetylmuramoyl-tripeptide-D-alanyl-D-alanine ligase activity"/>
    <property type="evidence" value="ECO:0007669"/>
    <property type="project" value="UniProtKB-UniRule"/>
</dbReference>
<dbReference type="GO" id="GO:0051301">
    <property type="term" value="P:cell division"/>
    <property type="evidence" value="ECO:0007669"/>
    <property type="project" value="UniProtKB-KW"/>
</dbReference>
<dbReference type="EC" id="6.3.2.10" evidence="10 11"/>
<accession>A0AAU9CL01</accession>
<dbReference type="InterPro" id="IPR036565">
    <property type="entry name" value="Mur-like_cat_sf"/>
</dbReference>
<dbReference type="RefSeq" id="WP_338391563.1">
    <property type="nucleotide sequence ID" value="NZ_AP025314.1"/>
</dbReference>
<name>A0AAU9CL01_9BACT</name>
<dbReference type="InterPro" id="IPR004101">
    <property type="entry name" value="Mur_ligase_C"/>
</dbReference>
<evidence type="ECO:0000256" key="10">
    <source>
        <dbReference type="HAMAP-Rule" id="MF_02019"/>
    </source>
</evidence>
<dbReference type="GO" id="GO:0008360">
    <property type="term" value="P:regulation of cell shape"/>
    <property type="evidence" value="ECO:0007669"/>
    <property type="project" value="UniProtKB-KW"/>
</dbReference>
<dbReference type="GO" id="GO:0009252">
    <property type="term" value="P:peptidoglycan biosynthetic process"/>
    <property type="evidence" value="ECO:0007669"/>
    <property type="project" value="UniProtKB-UniRule"/>
</dbReference>
<keyword evidence="4 10" id="KW-0547">Nucleotide-binding</keyword>
<keyword evidence="6 10" id="KW-0133">Cell shape</keyword>
<keyword evidence="16" id="KW-1185">Reference proteome</keyword>
<comment type="function">
    <text evidence="10 11">Involved in cell wall formation. Catalyzes the final step in the synthesis of UDP-N-acetylmuramoyl-pentapeptide, the precursor of murein.</text>
</comment>
<comment type="pathway">
    <text evidence="10 11">Cell wall biogenesis; peptidoglycan biosynthesis.</text>
</comment>
<keyword evidence="9 10" id="KW-0961">Cell wall biogenesis/degradation</keyword>
<comment type="catalytic activity">
    <reaction evidence="10 11">
        <text>D-alanyl-D-alanine + UDP-N-acetyl-alpha-D-muramoyl-L-alanyl-gamma-D-glutamyl-meso-2,6-diaminopimelate + ATP = UDP-N-acetyl-alpha-D-muramoyl-L-alanyl-gamma-D-glutamyl-meso-2,6-diaminopimeloyl-D-alanyl-D-alanine + ADP + phosphate + H(+)</text>
        <dbReference type="Rhea" id="RHEA:28374"/>
        <dbReference type="ChEBI" id="CHEBI:15378"/>
        <dbReference type="ChEBI" id="CHEBI:30616"/>
        <dbReference type="ChEBI" id="CHEBI:43474"/>
        <dbReference type="ChEBI" id="CHEBI:57822"/>
        <dbReference type="ChEBI" id="CHEBI:61386"/>
        <dbReference type="ChEBI" id="CHEBI:83905"/>
        <dbReference type="ChEBI" id="CHEBI:456216"/>
        <dbReference type="EC" id="6.3.2.10"/>
    </reaction>
</comment>
<keyword evidence="8 10" id="KW-0131">Cell cycle</keyword>
<dbReference type="PANTHER" id="PTHR43024:SF1">
    <property type="entry name" value="UDP-N-ACETYLMURAMOYL-TRIPEPTIDE--D-ALANYL-D-ALANINE LIGASE"/>
    <property type="match status" value="1"/>
</dbReference>
<dbReference type="AlphaFoldDB" id="A0AAU9CL01"/>
<evidence type="ECO:0000256" key="6">
    <source>
        <dbReference type="ARBA" id="ARBA00022960"/>
    </source>
</evidence>
<evidence type="ECO:0000256" key="7">
    <source>
        <dbReference type="ARBA" id="ARBA00022984"/>
    </source>
</evidence>
<evidence type="ECO:0000256" key="11">
    <source>
        <dbReference type="RuleBase" id="RU004136"/>
    </source>
</evidence>
<evidence type="ECO:0000256" key="2">
    <source>
        <dbReference type="ARBA" id="ARBA00022598"/>
    </source>
</evidence>
<feature type="binding site" evidence="10">
    <location>
        <begin position="99"/>
        <end position="105"/>
    </location>
    <ligand>
        <name>ATP</name>
        <dbReference type="ChEBI" id="CHEBI:30616"/>
    </ligand>
</feature>
<evidence type="ECO:0000256" key="5">
    <source>
        <dbReference type="ARBA" id="ARBA00022840"/>
    </source>
</evidence>
<evidence type="ECO:0000256" key="3">
    <source>
        <dbReference type="ARBA" id="ARBA00022618"/>
    </source>
</evidence>
<dbReference type="InterPro" id="IPR013221">
    <property type="entry name" value="Mur_ligase_cen"/>
</dbReference>
<evidence type="ECO:0000313" key="15">
    <source>
        <dbReference type="EMBL" id="BDD09980.1"/>
    </source>
</evidence>
<feature type="domain" description="Mur ligase central" evidence="14">
    <location>
        <begin position="98"/>
        <end position="277"/>
    </location>
</feature>
<dbReference type="NCBIfam" id="TIGR01143">
    <property type="entry name" value="murF"/>
    <property type="match status" value="1"/>
</dbReference>
<dbReference type="InterPro" id="IPR035911">
    <property type="entry name" value="MurE/MurF_N"/>
</dbReference>
<dbReference type="SUPFAM" id="SSF53244">
    <property type="entry name" value="MurD-like peptide ligases, peptide-binding domain"/>
    <property type="match status" value="1"/>
</dbReference>
<evidence type="ECO:0000256" key="9">
    <source>
        <dbReference type="ARBA" id="ARBA00023316"/>
    </source>
</evidence>
<gene>
    <name evidence="10 15" type="primary">murF</name>
    <name evidence="15" type="ORF">FUAX_24120</name>
</gene>
<dbReference type="GO" id="GO:0071555">
    <property type="term" value="P:cell wall organization"/>
    <property type="evidence" value="ECO:0007669"/>
    <property type="project" value="UniProtKB-KW"/>
</dbReference>
<dbReference type="KEGG" id="fax:FUAX_24120"/>
<dbReference type="GO" id="GO:0005524">
    <property type="term" value="F:ATP binding"/>
    <property type="evidence" value="ECO:0007669"/>
    <property type="project" value="UniProtKB-UniRule"/>
</dbReference>
<keyword evidence="5 10" id="KW-0067">ATP-binding</keyword>
<dbReference type="Pfam" id="PF08245">
    <property type="entry name" value="Mur_ligase_M"/>
    <property type="match status" value="1"/>
</dbReference>
<feature type="domain" description="Mur ligase C-terminal" evidence="13">
    <location>
        <begin position="301"/>
        <end position="418"/>
    </location>
</feature>
<dbReference type="Gene3D" id="3.40.1390.10">
    <property type="entry name" value="MurE/MurF, N-terminal domain"/>
    <property type="match status" value="1"/>
</dbReference>
<dbReference type="HAMAP" id="MF_02019">
    <property type="entry name" value="MurF"/>
    <property type="match status" value="1"/>
</dbReference>
<dbReference type="Gene3D" id="3.40.1190.10">
    <property type="entry name" value="Mur-like, catalytic domain"/>
    <property type="match status" value="1"/>
</dbReference>
<dbReference type="Pfam" id="PF02875">
    <property type="entry name" value="Mur_ligase_C"/>
    <property type="match status" value="1"/>
</dbReference>
<evidence type="ECO:0000259" key="12">
    <source>
        <dbReference type="Pfam" id="PF01225"/>
    </source>
</evidence>
<dbReference type="GO" id="GO:0005737">
    <property type="term" value="C:cytoplasm"/>
    <property type="evidence" value="ECO:0007669"/>
    <property type="project" value="UniProtKB-SubCell"/>
</dbReference>
<dbReference type="InterPro" id="IPR036615">
    <property type="entry name" value="Mur_ligase_C_dom_sf"/>
</dbReference>
<protein>
    <recommendedName>
        <fullName evidence="10 11">UDP-N-acetylmuramoyl-tripeptide--D-alanyl-D-alanine ligase</fullName>
        <ecNumber evidence="10 11">6.3.2.10</ecNumber>
    </recommendedName>
    <alternativeName>
        <fullName evidence="10">D-alanyl-D-alanine-adding enzyme</fullName>
    </alternativeName>
</protein>